<dbReference type="PANTHER" id="PTHR11475">
    <property type="entry name" value="OXIDASE/PEROXIDASE"/>
    <property type="match status" value="1"/>
</dbReference>
<comment type="subcellular location">
    <subcellularLocation>
        <location evidence="1">Secreted</location>
    </subcellularLocation>
</comment>
<dbReference type="AlphaFoldDB" id="A0A915D5A7"/>
<evidence type="ECO:0000256" key="3">
    <source>
        <dbReference type="ARBA" id="ARBA00022559"/>
    </source>
</evidence>
<dbReference type="InterPro" id="IPR010255">
    <property type="entry name" value="Haem_peroxidase_sf"/>
</dbReference>
<dbReference type="Proteomes" id="UP000887574">
    <property type="component" value="Unplaced"/>
</dbReference>
<keyword evidence="4" id="KW-0732">Signal</keyword>
<dbReference type="WBParaSite" id="jg1601">
    <property type="protein sequence ID" value="jg1601"/>
    <property type="gene ID" value="jg1601"/>
</dbReference>
<keyword evidence="5" id="KW-1133">Transmembrane helix</keyword>
<dbReference type="SUPFAM" id="SSF48113">
    <property type="entry name" value="Heme-dependent peroxidases"/>
    <property type="match status" value="2"/>
</dbReference>
<keyword evidence="5" id="KW-0812">Transmembrane</keyword>
<protein>
    <submittedName>
        <fullName evidence="7">Chorion peroxidase</fullName>
    </submittedName>
</protein>
<dbReference type="GO" id="GO:0005576">
    <property type="term" value="C:extracellular region"/>
    <property type="evidence" value="ECO:0007669"/>
    <property type="project" value="UniProtKB-SubCell"/>
</dbReference>
<proteinExistence type="predicted"/>
<evidence type="ECO:0000256" key="1">
    <source>
        <dbReference type="ARBA" id="ARBA00004613"/>
    </source>
</evidence>
<evidence type="ECO:0000313" key="7">
    <source>
        <dbReference type="WBParaSite" id="jg1601"/>
    </source>
</evidence>
<dbReference type="GO" id="GO:0006979">
    <property type="term" value="P:response to oxidative stress"/>
    <property type="evidence" value="ECO:0007669"/>
    <property type="project" value="InterPro"/>
</dbReference>
<dbReference type="CDD" id="cd09823">
    <property type="entry name" value="peroxinectin_like"/>
    <property type="match status" value="1"/>
</dbReference>
<sequence>MVMIGPPRIKARTIYGNYIVFCTYLYISIAIYSRLVQSIESRNGQDWATQDGAAKGLAIREMDYAISEIDKLYNDTEELMAGHINIVDQMGQARKFWMEHTRSDRTVRERAFGALVALSATKRLKRRHMENLQQNDDLMRMIQAVCLTGKAAVSSIHCDDSNSMYRQIDGHCNNVENPQWGANYSPFQRLLPPDYADGISEPRRSSFLINGNTRAPLPNPRLLSNLLFREPSSMMKDVVAITSHFSFFIYSDMVHIGGVQLFVGPKQLPLPCCSEAGKSHPDCMSISLAPDDVRFRGFVNCMEYSRTVAAPRSAKCALGPREQANQATSFLDGSTIYGSTMERMKKLRSFHNGRLVTSHESPNSRELPPTMDLLEQVFSPHFACANSVPSSCFIGGSEHINFLPSIAALHSLFIRQHNRIAKELQNYNKQWTDEQLFQETRRIVVAQLQHITYNEYLPILLGRETWKKYALNPHTASAGTSTSDTYDLNVDPSVLNSFAIVGQFFYTMFDSRLAQYGGDGLRIMDRPLSEYMNEPSSLFFNDKIDGILRYLIRQHVQEPGLHMTSEFKDKLFKNNGNLGLDLGALILQTGRDHGIPGYTAWREKCGGSPVHSFDDLEDLVVDPKRILPILSRHFKNVEDVDLLILGLAERPLKGSLVGATLGCILSLQYQKTKLGDRYWYENRLGPWSFSEVQLAEIRKTSLAQIICANTDLLLIQPSVFQTADDHDNFPVFCNSTVLVASDYKAWSDVEPHIEMPVTMGTIKKAIQLGLEAANERLRRESKNIAKNQGEFQAGDPLLSYAKMMRPKREAVHVGRMSHVLLEATKLLLAADPRVMGNEIGDQPFHIDMDQLQRAIPQIDVTSFLGNIEPFLGEGGSVEHCLPRDQPCDHTTSYRTYTGWCNNLRFPHYGNAFGPLRHLLPPVYDDGIDTPRSRAKSGAPLPSPRVISNAIHIDLPLDHNKFTHMVMQFGQILDHELTHSPVERGPDDEILNCTRCDSPKTLSEHCMPLPVPEGDPHFPTHDENGERRCLPFARSVLGQLSLGYRNQLNQLTAFIDGSAIYGSTQCEAATLRLFEGGRLNFTNLGEVNHEALPKAIKNRIVGQNRVSLVLSQEMKEIAINLD</sequence>
<dbReference type="PROSITE" id="PS50292">
    <property type="entry name" value="PEROXIDASE_3"/>
    <property type="match status" value="2"/>
</dbReference>
<keyword evidence="6" id="KW-1185">Reference proteome</keyword>
<dbReference type="FunFam" id="1.10.640.10:FF:000003">
    <property type="entry name" value="chorion peroxidase"/>
    <property type="match status" value="1"/>
</dbReference>
<keyword evidence="2" id="KW-0964">Secreted</keyword>
<keyword evidence="5" id="KW-0472">Membrane</keyword>
<evidence type="ECO:0000256" key="2">
    <source>
        <dbReference type="ARBA" id="ARBA00022525"/>
    </source>
</evidence>
<dbReference type="InterPro" id="IPR019791">
    <property type="entry name" value="Haem_peroxidase_animal"/>
</dbReference>
<dbReference type="InterPro" id="IPR037120">
    <property type="entry name" value="Haem_peroxidase_sf_animal"/>
</dbReference>
<dbReference type="GO" id="GO:0020037">
    <property type="term" value="F:heme binding"/>
    <property type="evidence" value="ECO:0007669"/>
    <property type="project" value="InterPro"/>
</dbReference>
<name>A0A915D5A7_9BILA</name>
<keyword evidence="3" id="KW-0560">Oxidoreductase</keyword>
<evidence type="ECO:0000256" key="5">
    <source>
        <dbReference type="SAM" id="Phobius"/>
    </source>
</evidence>
<evidence type="ECO:0000256" key="4">
    <source>
        <dbReference type="ARBA" id="ARBA00022729"/>
    </source>
</evidence>
<keyword evidence="3" id="KW-0575">Peroxidase</keyword>
<dbReference type="Pfam" id="PF03098">
    <property type="entry name" value="An_peroxidase"/>
    <property type="match status" value="2"/>
</dbReference>
<dbReference type="Gene3D" id="1.10.640.10">
    <property type="entry name" value="Haem peroxidase domain superfamily, animal type"/>
    <property type="match status" value="2"/>
</dbReference>
<reference evidence="7" key="1">
    <citation type="submission" date="2022-11" db="UniProtKB">
        <authorList>
            <consortium name="WormBaseParasite"/>
        </authorList>
    </citation>
    <scope>IDENTIFICATION</scope>
</reference>
<organism evidence="6 7">
    <name type="scientific">Ditylenchus dipsaci</name>
    <dbReference type="NCBI Taxonomy" id="166011"/>
    <lineage>
        <taxon>Eukaryota</taxon>
        <taxon>Metazoa</taxon>
        <taxon>Ecdysozoa</taxon>
        <taxon>Nematoda</taxon>
        <taxon>Chromadorea</taxon>
        <taxon>Rhabditida</taxon>
        <taxon>Tylenchina</taxon>
        <taxon>Tylenchomorpha</taxon>
        <taxon>Sphaerularioidea</taxon>
        <taxon>Anguinidae</taxon>
        <taxon>Anguininae</taxon>
        <taxon>Ditylenchus</taxon>
    </lineage>
</organism>
<dbReference type="PRINTS" id="PR00457">
    <property type="entry name" value="ANPEROXIDASE"/>
</dbReference>
<accession>A0A915D5A7</accession>
<dbReference type="GO" id="GO:0004601">
    <property type="term" value="F:peroxidase activity"/>
    <property type="evidence" value="ECO:0007669"/>
    <property type="project" value="UniProtKB-KW"/>
</dbReference>
<feature type="transmembrane region" description="Helical" evidence="5">
    <location>
        <begin position="12"/>
        <end position="32"/>
    </location>
</feature>
<dbReference type="PANTHER" id="PTHR11475:SF134">
    <property type="entry name" value="LD42267P"/>
    <property type="match status" value="1"/>
</dbReference>
<evidence type="ECO:0000313" key="6">
    <source>
        <dbReference type="Proteomes" id="UP000887574"/>
    </source>
</evidence>